<accession>A0A6P1ZD25</accession>
<dbReference type="PROSITE" id="PS51332">
    <property type="entry name" value="B12_BINDING"/>
    <property type="match status" value="1"/>
</dbReference>
<dbReference type="InterPro" id="IPR006638">
    <property type="entry name" value="Elp3/MiaA/NifB-like_rSAM"/>
</dbReference>
<evidence type="ECO:0000256" key="4">
    <source>
        <dbReference type="ARBA" id="ARBA00023004"/>
    </source>
</evidence>
<dbReference type="PANTHER" id="PTHR43409:SF3">
    <property type="entry name" value="HYPOTHETICAL METHYLTRANSFERASE"/>
    <property type="match status" value="1"/>
</dbReference>
<dbReference type="OrthoDB" id="9804952at2"/>
<dbReference type="Gene3D" id="3.40.50.280">
    <property type="entry name" value="Cobalamin-binding domain"/>
    <property type="match status" value="1"/>
</dbReference>
<dbReference type="CDD" id="cd02068">
    <property type="entry name" value="radical_SAM_B12_BD"/>
    <property type="match status" value="1"/>
</dbReference>
<comment type="cofactor">
    <cofactor evidence="1">
        <name>[4Fe-4S] cluster</name>
        <dbReference type="ChEBI" id="CHEBI:49883"/>
    </cofactor>
</comment>
<dbReference type="RefSeq" id="WP_144306864.1">
    <property type="nucleotide sequence ID" value="NZ_QMIF01000016.1"/>
</dbReference>
<feature type="domain" description="B12-binding" evidence="6">
    <location>
        <begin position="66"/>
        <end position="140"/>
    </location>
</feature>
<dbReference type="Proteomes" id="UP000434052">
    <property type="component" value="Unassembled WGS sequence"/>
</dbReference>
<feature type="domain" description="Radical SAM core" evidence="7">
    <location>
        <begin position="163"/>
        <end position="388"/>
    </location>
</feature>
<evidence type="ECO:0000259" key="6">
    <source>
        <dbReference type="PROSITE" id="PS51332"/>
    </source>
</evidence>
<evidence type="ECO:0000313" key="9">
    <source>
        <dbReference type="Proteomes" id="UP000434052"/>
    </source>
</evidence>
<dbReference type="GO" id="GO:0031419">
    <property type="term" value="F:cobalamin binding"/>
    <property type="evidence" value="ECO:0007669"/>
    <property type="project" value="InterPro"/>
</dbReference>
<reference evidence="8 9" key="1">
    <citation type="submission" date="2018-06" db="EMBL/GenBank/DDBJ databases">
        <title>Complete genome of Desulfovibrio marinus P48SEP.</title>
        <authorList>
            <person name="Crispim J.S."/>
            <person name="Vidigal P.M.P."/>
            <person name="Silva L.C.F."/>
            <person name="Araujo L.C."/>
            <person name="Laguardia C.N."/>
            <person name="Dias R.S."/>
            <person name="Sousa M.P."/>
            <person name="Paula S.O."/>
            <person name="Silva C."/>
        </authorList>
    </citation>
    <scope>NUCLEOTIDE SEQUENCE [LARGE SCALE GENOMIC DNA]</scope>
    <source>
        <strain evidence="8 9">P48SEP</strain>
    </source>
</reference>
<evidence type="ECO:0000259" key="7">
    <source>
        <dbReference type="PROSITE" id="PS51918"/>
    </source>
</evidence>
<proteinExistence type="predicted"/>
<gene>
    <name evidence="8" type="ORF">DQK91_18375</name>
</gene>
<dbReference type="GO" id="GO:0005829">
    <property type="term" value="C:cytosol"/>
    <property type="evidence" value="ECO:0007669"/>
    <property type="project" value="TreeGrafter"/>
</dbReference>
<evidence type="ECO:0000256" key="1">
    <source>
        <dbReference type="ARBA" id="ARBA00001966"/>
    </source>
</evidence>
<dbReference type="EMBL" id="QMIF01000016">
    <property type="protein sequence ID" value="TVM31365.1"/>
    <property type="molecule type" value="Genomic_DNA"/>
</dbReference>
<dbReference type="InterPro" id="IPR007197">
    <property type="entry name" value="rSAM"/>
</dbReference>
<dbReference type="PROSITE" id="PS51918">
    <property type="entry name" value="RADICAL_SAM"/>
    <property type="match status" value="1"/>
</dbReference>
<protein>
    <submittedName>
        <fullName evidence="8">B12-binding domain-containing radical SAM protein</fullName>
    </submittedName>
</protein>
<evidence type="ECO:0000313" key="8">
    <source>
        <dbReference type="EMBL" id="TVM31365.1"/>
    </source>
</evidence>
<dbReference type="InterPro" id="IPR025274">
    <property type="entry name" value="DUF4070"/>
</dbReference>
<dbReference type="GO" id="GO:0051539">
    <property type="term" value="F:4 iron, 4 sulfur cluster binding"/>
    <property type="evidence" value="ECO:0007669"/>
    <property type="project" value="UniProtKB-KW"/>
</dbReference>
<dbReference type="Pfam" id="PF04055">
    <property type="entry name" value="Radical_SAM"/>
    <property type="match status" value="1"/>
</dbReference>
<keyword evidence="3" id="KW-0479">Metal-binding</keyword>
<evidence type="ECO:0000256" key="5">
    <source>
        <dbReference type="ARBA" id="ARBA00023014"/>
    </source>
</evidence>
<dbReference type="GO" id="GO:0003824">
    <property type="term" value="F:catalytic activity"/>
    <property type="evidence" value="ECO:0007669"/>
    <property type="project" value="InterPro"/>
</dbReference>
<dbReference type="SFLD" id="SFLDG01123">
    <property type="entry name" value="methyltransferase_(Class_B)"/>
    <property type="match status" value="1"/>
</dbReference>
<dbReference type="SFLD" id="SFLDF00303">
    <property type="entry name" value="hopanoid_C2-methyltransferase"/>
    <property type="match status" value="1"/>
</dbReference>
<name>A0A6P1ZD25_9BACT</name>
<keyword evidence="2" id="KW-0949">S-adenosyl-L-methionine</keyword>
<dbReference type="InterPro" id="IPR034530">
    <property type="entry name" value="HpnP-like"/>
</dbReference>
<organism evidence="8 9">
    <name type="scientific">Oceanidesulfovibrio marinus</name>
    <dbReference type="NCBI Taxonomy" id="370038"/>
    <lineage>
        <taxon>Bacteria</taxon>
        <taxon>Pseudomonadati</taxon>
        <taxon>Thermodesulfobacteriota</taxon>
        <taxon>Desulfovibrionia</taxon>
        <taxon>Desulfovibrionales</taxon>
        <taxon>Desulfovibrionaceae</taxon>
        <taxon>Oceanidesulfovibrio</taxon>
    </lineage>
</organism>
<dbReference type="SFLD" id="SFLDS00029">
    <property type="entry name" value="Radical_SAM"/>
    <property type="match status" value="1"/>
</dbReference>
<dbReference type="Pfam" id="PF02310">
    <property type="entry name" value="B12-binding"/>
    <property type="match status" value="1"/>
</dbReference>
<dbReference type="GO" id="GO:0046872">
    <property type="term" value="F:metal ion binding"/>
    <property type="evidence" value="ECO:0007669"/>
    <property type="project" value="UniProtKB-KW"/>
</dbReference>
<dbReference type="InterPro" id="IPR023404">
    <property type="entry name" value="rSAM_horseshoe"/>
</dbReference>
<dbReference type="Pfam" id="PF13282">
    <property type="entry name" value="DUF4070"/>
    <property type="match status" value="1"/>
</dbReference>
<dbReference type="InterPro" id="IPR006158">
    <property type="entry name" value="Cobalamin-bd"/>
</dbReference>
<evidence type="ECO:0000256" key="3">
    <source>
        <dbReference type="ARBA" id="ARBA00022723"/>
    </source>
</evidence>
<keyword evidence="4" id="KW-0408">Iron</keyword>
<dbReference type="InterPro" id="IPR051198">
    <property type="entry name" value="BchE-like"/>
</dbReference>
<dbReference type="CDD" id="cd01335">
    <property type="entry name" value="Radical_SAM"/>
    <property type="match status" value="1"/>
</dbReference>
<dbReference type="SFLD" id="SFLDG01082">
    <property type="entry name" value="B12-binding_domain_containing"/>
    <property type="match status" value="1"/>
</dbReference>
<dbReference type="AlphaFoldDB" id="A0A6P1ZD25"/>
<sequence length="557" mass="62921">MRALLVNPASPYSFWSFDKICRMSGRRALIPPLGLLTAAALFPGSWQLRLSDLNARPITDADWDFADIVLFSGMLLQKKSLLELIAEARRRGKTVAVGGPYVTSLPQEAQEAGADVIVRGEGEDIIPELAADLATGTPKAVYTAGGRPAMTVSPLPRFDLLRLDDYATMSIQTSRGCPHDCEFCDIVNLYGKVPRYKEPQQVIAELDELYRLGWRNEVFFCDDNFIGNKKHARRLLDALIPWMKEHGEPFGFWTQASVDLGQDQELMDRMTAANFSTVFVGVESPDEATLERSHKLQNVKNPLADSLRAINRNGLSIIASFIMGFDGEEAGAGDRIVEFVEDVGLPQAMVNLMQILPNTRLWERMEQEGRLRPGDTCGDTVGLPLNFEPSRSTEELLREYRRTWRMLYDPAAYMGRLERFYTAMRPTRSAMRKGQQGNLTFEPEAAASTGNKKTRHAAPGYDGFRRKNPLRHFYYDARSLALLTWTYGVRSPARGAYWRAVHGVWKQNRSRLVLLFYGMAQGYNTMAYLRALDRKLSRYIDTISREPREDRPAGADH</sequence>
<dbReference type="InterPro" id="IPR058240">
    <property type="entry name" value="rSAM_sf"/>
</dbReference>
<dbReference type="Gene3D" id="3.80.30.20">
    <property type="entry name" value="tm_1862 like domain"/>
    <property type="match status" value="1"/>
</dbReference>
<dbReference type="SMART" id="SM00729">
    <property type="entry name" value="Elp3"/>
    <property type="match status" value="1"/>
</dbReference>
<keyword evidence="5" id="KW-0411">Iron-sulfur</keyword>
<dbReference type="InterPro" id="IPR034466">
    <property type="entry name" value="Methyltransferase_Class_B"/>
</dbReference>
<evidence type="ECO:0000256" key="2">
    <source>
        <dbReference type="ARBA" id="ARBA00022691"/>
    </source>
</evidence>
<dbReference type="SUPFAM" id="SSF102114">
    <property type="entry name" value="Radical SAM enzymes"/>
    <property type="match status" value="1"/>
</dbReference>
<dbReference type="PANTHER" id="PTHR43409">
    <property type="entry name" value="ANAEROBIC MAGNESIUM-PROTOPORPHYRIN IX MONOMETHYL ESTER CYCLASE-RELATED"/>
    <property type="match status" value="1"/>
</dbReference>
<comment type="caution">
    <text evidence="8">The sequence shown here is derived from an EMBL/GenBank/DDBJ whole genome shotgun (WGS) entry which is preliminary data.</text>
</comment>